<evidence type="ECO:0000256" key="5">
    <source>
        <dbReference type="SAM" id="Phobius"/>
    </source>
</evidence>
<dbReference type="PIRSF" id="PIRSF005799">
    <property type="entry name" value="UDP-gal_transpt"/>
    <property type="match status" value="1"/>
</dbReference>
<feature type="transmembrane region" description="Helical" evidence="5">
    <location>
        <begin position="246"/>
        <end position="264"/>
    </location>
</feature>
<reference evidence="6" key="1">
    <citation type="submission" date="2020-05" db="EMBL/GenBank/DDBJ databases">
        <title>Phylogenomic resolution of chytrid fungi.</title>
        <authorList>
            <person name="Stajich J.E."/>
            <person name="Amses K."/>
            <person name="Simmons R."/>
            <person name="Seto K."/>
            <person name="Myers J."/>
            <person name="Bonds A."/>
            <person name="Quandt C.A."/>
            <person name="Barry K."/>
            <person name="Liu P."/>
            <person name="Grigoriev I."/>
            <person name="Longcore J.E."/>
            <person name="James T.Y."/>
        </authorList>
    </citation>
    <scope>NUCLEOTIDE SEQUENCE</scope>
    <source>
        <strain evidence="6">JEL0379</strain>
    </source>
</reference>
<gene>
    <name evidence="6" type="ORF">HDU87_000617</name>
</gene>
<keyword evidence="4 5" id="KW-0472">Membrane</keyword>
<feature type="transmembrane region" description="Helical" evidence="5">
    <location>
        <begin position="308"/>
        <end position="325"/>
    </location>
</feature>
<keyword evidence="3 5" id="KW-1133">Transmembrane helix</keyword>
<dbReference type="GO" id="GO:0015165">
    <property type="term" value="F:pyrimidine nucleotide-sugar transmembrane transporter activity"/>
    <property type="evidence" value="ECO:0007669"/>
    <property type="project" value="InterPro"/>
</dbReference>
<dbReference type="Proteomes" id="UP001212152">
    <property type="component" value="Unassembled WGS sequence"/>
</dbReference>
<protein>
    <recommendedName>
        <fullName evidence="8">UDP-galactose transporter</fullName>
    </recommendedName>
</protein>
<feature type="transmembrane region" description="Helical" evidence="5">
    <location>
        <begin position="178"/>
        <end position="195"/>
    </location>
</feature>
<name>A0AAD5XM83_9FUNG</name>
<dbReference type="InterPro" id="IPR007271">
    <property type="entry name" value="Nuc_sug_transpt"/>
</dbReference>
<evidence type="ECO:0000256" key="1">
    <source>
        <dbReference type="ARBA" id="ARBA00004141"/>
    </source>
</evidence>
<feature type="transmembrane region" description="Helical" evidence="5">
    <location>
        <begin position="279"/>
        <end position="301"/>
    </location>
</feature>
<dbReference type="InterPro" id="IPR037185">
    <property type="entry name" value="EmrE-like"/>
</dbReference>
<evidence type="ECO:0000256" key="3">
    <source>
        <dbReference type="ARBA" id="ARBA00022989"/>
    </source>
</evidence>
<dbReference type="PANTHER" id="PTHR10231">
    <property type="entry name" value="NUCLEOTIDE-SUGAR TRANSMEMBRANE TRANSPORTER"/>
    <property type="match status" value="1"/>
</dbReference>
<feature type="transmembrane region" description="Helical" evidence="5">
    <location>
        <begin position="207"/>
        <end position="226"/>
    </location>
</feature>
<evidence type="ECO:0000256" key="2">
    <source>
        <dbReference type="ARBA" id="ARBA00022692"/>
    </source>
</evidence>
<proteinExistence type="predicted"/>
<organism evidence="6 7">
    <name type="scientific">Geranomyces variabilis</name>
    <dbReference type="NCBI Taxonomy" id="109894"/>
    <lineage>
        <taxon>Eukaryota</taxon>
        <taxon>Fungi</taxon>
        <taxon>Fungi incertae sedis</taxon>
        <taxon>Chytridiomycota</taxon>
        <taxon>Chytridiomycota incertae sedis</taxon>
        <taxon>Chytridiomycetes</taxon>
        <taxon>Spizellomycetales</taxon>
        <taxon>Powellomycetaceae</taxon>
        <taxon>Geranomyces</taxon>
    </lineage>
</organism>
<accession>A0AAD5XM83</accession>
<evidence type="ECO:0008006" key="8">
    <source>
        <dbReference type="Google" id="ProtNLM"/>
    </source>
</evidence>
<evidence type="ECO:0000313" key="7">
    <source>
        <dbReference type="Proteomes" id="UP001212152"/>
    </source>
</evidence>
<keyword evidence="7" id="KW-1185">Reference proteome</keyword>
<comment type="caution">
    <text evidence="6">The sequence shown here is derived from an EMBL/GenBank/DDBJ whole genome shotgun (WGS) entry which is preliminary data.</text>
</comment>
<dbReference type="EMBL" id="JADGJQ010000107">
    <property type="protein sequence ID" value="KAJ3169395.1"/>
    <property type="molecule type" value="Genomic_DNA"/>
</dbReference>
<dbReference type="NCBIfam" id="TIGR00803">
    <property type="entry name" value="nst"/>
    <property type="match status" value="1"/>
</dbReference>
<dbReference type="SUPFAM" id="SSF103481">
    <property type="entry name" value="Multidrug resistance efflux transporter EmrE"/>
    <property type="match status" value="1"/>
</dbReference>
<comment type="subcellular location">
    <subcellularLocation>
        <location evidence="1">Membrane</location>
        <topology evidence="1">Multi-pass membrane protein</topology>
    </subcellularLocation>
</comment>
<dbReference type="GO" id="GO:0000139">
    <property type="term" value="C:Golgi membrane"/>
    <property type="evidence" value="ECO:0007669"/>
    <property type="project" value="InterPro"/>
</dbReference>
<sequence>MQARRDPTSRLALAALVVVTSANALVLRKSRQEVGPTGAYSVWQAICLAEILKIALSVGGMLLTSSRPPALSVSVSPPPLQSSRQPVPLIRVHSDPATRFQNWLPESLAAHAAAVFNRSDFIALTIPTFLYMVQNALNFISISHIPAVLFQTVNQTKILTTAVFTILLLKRGPTRRQWFALFVLTAGVVVTEYRSDDRNSGGRSTAWVTGLLAAVAATVLSGFNGVYIERFLKSSSTTLNTRNVQLSMYSAVMTLVVGVILVDGQKSPPPRLFENFNEWTWLVVVLQAASGLVISVVLKYANTILKNFAASVAIVFSSILSYFTIGFTYTPHFVLGTMMIFLATYLYTQRPNHPAPGKMPVLPTTRLQNPVLKTVPALSHNSP</sequence>
<evidence type="ECO:0000256" key="4">
    <source>
        <dbReference type="ARBA" id="ARBA00023136"/>
    </source>
</evidence>
<dbReference type="AlphaFoldDB" id="A0AAD5XM83"/>
<keyword evidence="2 5" id="KW-0812">Transmembrane</keyword>
<evidence type="ECO:0000313" key="6">
    <source>
        <dbReference type="EMBL" id="KAJ3169395.1"/>
    </source>
</evidence>
<dbReference type="Pfam" id="PF04142">
    <property type="entry name" value="Nuc_sug_transp"/>
    <property type="match status" value="1"/>
</dbReference>